<feature type="compositionally biased region" description="Basic residues" evidence="1">
    <location>
        <begin position="579"/>
        <end position="592"/>
    </location>
</feature>
<feature type="region of interest" description="Disordered" evidence="1">
    <location>
        <begin position="1"/>
        <end position="36"/>
    </location>
</feature>
<feature type="region of interest" description="Disordered" evidence="1">
    <location>
        <begin position="971"/>
        <end position="1008"/>
    </location>
</feature>
<dbReference type="VEuPathDB" id="FungiDB:PTTG_25845"/>
<reference evidence="3 4" key="3">
    <citation type="journal article" date="2017" name="G3 (Bethesda)">
        <title>Comparative analysis highlights variable genome content of wheat rusts and divergence of the mating loci.</title>
        <authorList>
            <person name="Cuomo C.A."/>
            <person name="Bakkeren G."/>
            <person name="Khalil H.B."/>
            <person name="Panwar V."/>
            <person name="Joly D."/>
            <person name="Linning R."/>
            <person name="Sakthikumar S."/>
            <person name="Song X."/>
            <person name="Adiconis X."/>
            <person name="Fan L."/>
            <person name="Goldberg J.M."/>
            <person name="Levin J.Z."/>
            <person name="Young S."/>
            <person name="Zeng Q."/>
            <person name="Anikster Y."/>
            <person name="Bruce M."/>
            <person name="Wang M."/>
            <person name="Yin C."/>
            <person name="McCallum B."/>
            <person name="Szabo L.J."/>
            <person name="Hulbert S."/>
            <person name="Chen X."/>
            <person name="Fellers J.P."/>
        </authorList>
    </citation>
    <scope>NUCLEOTIDE SEQUENCE</scope>
    <source>
        <strain evidence="3">isolate 1-1 / race 1 (BBBD)</strain>
        <strain evidence="4">Isolate 1-1 / race 1 (BBBD)</strain>
    </source>
</reference>
<evidence type="ECO:0000313" key="2">
    <source>
        <dbReference type="EMBL" id="OAV97847.1"/>
    </source>
</evidence>
<evidence type="ECO:0000256" key="1">
    <source>
        <dbReference type="SAM" id="MobiDB-lite"/>
    </source>
</evidence>
<feature type="region of interest" description="Disordered" evidence="1">
    <location>
        <begin position="62"/>
        <end position="84"/>
    </location>
</feature>
<feature type="compositionally biased region" description="Basic and acidic residues" evidence="1">
    <location>
        <begin position="404"/>
        <end position="413"/>
    </location>
</feature>
<feature type="compositionally biased region" description="Low complexity" evidence="1">
    <location>
        <begin position="623"/>
        <end position="637"/>
    </location>
</feature>
<sequence length="1513" mass="168863">MAANCRLTGHTIAPRKSDTRPKATQDSEFHAGHQVPQNKISKFLSSVHNHTLVHAERLLNLEHGESANPNKAEGPRLPSKRAPKHAYDALDSANPTSRLKRQLSECSKARRPLDATPLGRTESYEEAKLNLQRLASSHSSNNFHPRAFTSKRATASLPCVTHLVPRSILTESLPQKPAENYLFKALPRPPTEGQVIQSGWTTDLGRSSSAPTRVRFADPMVHYSPTPSAPESCQFSPLEPFKHTPTRQKTEPTVPKSCIKSTGKPHFARGNHSHSAVYTHSLPPLMLCDSPLQEEFCASISFMADLIFPKELDHQDGNEPSGGGGAGRAERTSLNAGPSSISSNVGKEVHSRSTIGHKLDLSKPRELQESSRKKPSDPARSALPVPTALSKSPPAPSTSSIQDSHSHQPKQEKLLSVPPRQLEKDCSQYANDYREKTTPKFSMSPKIKRVEVTTNLQGTAVQLQQGKKIGKVVTGESSRHQGSKGLVPNSPSQPPGNRKLDAIADLPSPIVDDEHRSAVMLQVQVEETTNLGKRSFRERTDRSPTVSPRLASPLTLPPRESRKESIICSDSPPHQGHSSPKRLKVLRSRRSSSAKISPRLDSKVLILETEVSPEDTNAEAQLSSSPSISSEAPSTSSRIEFSPVPSPQAQVATTLDSWNDHALDDFDDACNQNHQPEARSPCAIDGRDEPSPCKTPFQCVIVSEPEVLLPRALGDFNCEAKTPLEIESVRFLDRPNNQSEPEPVPRELLGIFGEEKEDRVVERPEETETPGTRREQDIIEAGTDQSKASATIRPQCFCKCSKRWENWNLYLRDKEEEPMKCYSQSSASSAGRSSISIHTDNSFLWDSAPQIAIIKPDDCLFSELKSPPIYSEGLRYSAIVTAEDADGQYVGKTIGIENERKFRLDVEDPHEAAQVARYDNLPSEDQNQVHISSQELRDGQPQDQSTSSNLTTIIVKPPVVKKRSLAYQRIETHDIPKTPSIHRRRRDNHTGTASGKGSDARTRLSSPEISSSLALKAAKTTSVSPTSPFELIKGDRTIVTKFELSILRFPQILYRILVQLDYQDFFRLNQVSRVLRMGFGREEVKETVLKVFLSDLGYCDSLPPDFQTYIIRRRFRSPSPMAELNREDLAPGAKSLSKPSLRTDINSTNLAGGAMSELLPRKRKMDSSNPLDIDLKELHAFHHFRQPGQKGFFDLANQPTSHRLLNNLSITQAYCSLHNKLVIRARLQFEDSSNSVHQFRDRGFHSEIFSPGRVVVFRLWMPSVKKSMSKADLLKCEVEMLRSGINSFVRKGDIFWNAALGSSDNVGRLIYDGQHLQELQDLWDPVGHLPDWLNMFLFPPSFYHHTIKSSNLNPIFYLDLTDFKEQLISSLSLVESHESLETSQDPSQQGMLNYLGLVEIRAGMKTGVIEGIECFRDTSDSYILQEFIHPDWVGKLMIEIQVSSIERLQQLFSKFDKAKLEDLLNMGVDQSCSSNQTRDRALSHLKSAQLSPWRIIRQKSSPGMVWISLPIRS</sequence>
<feature type="region of interest" description="Disordered" evidence="1">
    <location>
        <begin position="312"/>
        <end position="422"/>
    </location>
</feature>
<feature type="compositionally biased region" description="Basic and acidic residues" evidence="1">
    <location>
        <begin position="15"/>
        <end position="31"/>
    </location>
</feature>
<dbReference type="EMBL" id="ADAS02000010">
    <property type="protein sequence ID" value="OAV97847.1"/>
    <property type="molecule type" value="Genomic_DNA"/>
</dbReference>
<feature type="compositionally biased region" description="Polar residues" evidence="1">
    <location>
        <begin position="332"/>
        <end position="345"/>
    </location>
</feature>
<dbReference type="EnsemblFungi" id="PTTG_25845-t43_1">
    <property type="protein sequence ID" value="PTTG_25845-t43_1-p1"/>
    <property type="gene ID" value="PTTG_25845"/>
</dbReference>
<evidence type="ECO:0000313" key="4">
    <source>
        <dbReference type="Proteomes" id="UP000005240"/>
    </source>
</evidence>
<reference evidence="2" key="1">
    <citation type="submission" date="2009-11" db="EMBL/GenBank/DDBJ databases">
        <authorList>
            <consortium name="The Broad Institute Genome Sequencing Platform"/>
            <person name="Ward D."/>
            <person name="Feldgarden M."/>
            <person name="Earl A."/>
            <person name="Young S.K."/>
            <person name="Zeng Q."/>
            <person name="Koehrsen M."/>
            <person name="Alvarado L."/>
            <person name="Berlin A."/>
            <person name="Bochicchio J."/>
            <person name="Borenstein D."/>
            <person name="Chapman S.B."/>
            <person name="Chen Z."/>
            <person name="Engels R."/>
            <person name="Freedman E."/>
            <person name="Gellesch M."/>
            <person name="Goldberg J."/>
            <person name="Griggs A."/>
            <person name="Gujja S."/>
            <person name="Heilman E."/>
            <person name="Heiman D."/>
            <person name="Hepburn T."/>
            <person name="Howarth C."/>
            <person name="Jen D."/>
            <person name="Larson L."/>
            <person name="Lewis B."/>
            <person name="Mehta T."/>
            <person name="Park D."/>
            <person name="Pearson M."/>
            <person name="Roberts A."/>
            <person name="Saif S."/>
            <person name="Shea T."/>
            <person name="Shenoy N."/>
            <person name="Sisk P."/>
            <person name="Stolte C."/>
            <person name="Sykes S."/>
            <person name="Thomson T."/>
            <person name="Walk T."/>
            <person name="White J."/>
            <person name="Yandava C."/>
            <person name="Izard J."/>
            <person name="Baranova O.V."/>
            <person name="Blanton J.M."/>
            <person name="Tanner A.C."/>
            <person name="Dewhirst F.E."/>
            <person name="Haas B."/>
            <person name="Nusbaum C."/>
            <person name="Birren B."/>
        </authorList>
    </citation>
    <scope>NUCLEOTIDE SEQUENCE [LARGE SCALE GENOMIC DNA]</scope>
    <source>
        <strain evidence="2">1-1 BBBD Race 1</strain>
    </source>
</reference>
<feature type="compositionally biased region" description="Basic and acidic residues" evidence="1">
    <location>
        <begin position="758"/>
        <end position="777"/>
    </location>
</feature>
<evidence type="ECO:0008006" key="5">
    <source>
        <dbReference type="Google" id="ProtNLM"/>
    </source>
</evidence>
<keyword evidence="4" id="KW-1185">Reference proteome</keyword>
<feature type="region of interest" description="Disordered" evidence="1">
    <location>
        <begin position="612"/>
        <end position="647"/>
    </location>
</feature>
<reference evidence="2" key="2">
    <citation type="submission" date="2016-05" db="EMBL/GenBank/DDBJ databases">
        <title>Comparative analysis highlights variable genome content of wheat rusts and divergence of the mating loci.</title>
        <authorList>
            <person name="Cuomo C.A."/>
            <person name="Bakkeren G."/>
            <person name="Szabo L."/>
            <person name="Khalil H."/>
            <person name="Joly D."/>
            <person name="Goldberg J."/>
            <person name="Young S."/>
            <person name="Zeng Q."/>
            <person name="Fellers J."/>
        </authorList>
    </citation>
    <scope>NUCLEOTIDE SEQUENCE [LARGE SCALE GENOMIC DNA]</scope>
    <source>
        <strain evidence="2">1-1 BBBD Race 1</strain>
    </source>
</reference>
<proteinExistence type="predicted"/>
<organism evidence="2">
    <name type="scientific">Puccinia triticina (isolate 1-1 / race 1 (BBBD))</name>
    <name type="common">Brown leaf rust fungus</name>
    <dbReference type="NCBI Taxonomy" id="630390"/>
    <lineage>
        <taxon>Eukaryota</taxon>
        <taxon>Fungi</taxon>
        <taxon>Dikarya</taxon>
        <taxon>Basidiomycota</taxon>
        <taxon>Pucciniomycotina</taxon>
        <taxon>Pucciniomycetes</taxon>
        <taxon>Pucciniales</taxon>
        <taxon>Pucciniaceae</taxon>
        <taxon>Puccinia</taxon>
    </lineage>
</organism>
<reference evidence="3" key="4">
    <citation type="submission" date="2025-05" db="UniProtKB">
        <authorList>
            <consortium name="EnsemblFungi"/>
        </authorList>
    </citation>
    <scope>IDENTIFICATION</scope>
    <source>
        <strain evidence="3">isolate 1-1 / race 1 (BBBD)</strain>
    </source>
</reference>
<feature type="region of interest" description="Disordered" evidence="1">
    <location>
        <begin position="758"/>
        <end position="786"/>
    </location>
</feature>
<accession>A0A180GYC9</accession>
<feature type="compositionally biased region" description="Polar residues" evidence="1">
    <location>
        <begin position="941"/>
        <end position="952"/>
    </location>
</feature>
<feature type="region of interest" description="Disordered" evidence="1">
    <location>
        <begin position="933"/>
        <end position="952"/>
    </location>
</feature>
<protein>
    <recommendedName>
        <fullName evidence="5">F-box domain-containing protein</fullName>
    </recommendedName>
</protein>
<feature type="region of interest" description="Disordered" evidence="1">
    <location>
        <begin position="530"/>
        <end position="594"/>
    </location>
</feature>
<feature type="region of interest" description="Disordered" evidence="1">
    <location>
        <begin position="242"/>
        <end position="271"/>
    </location>
</feature>
<name>A0A180GYC9_PUCT1</name>
<dbReference type="STRING" id="630390.A0A180GYC9"/>
<gene>
    <name evidence="2" type="ORF">PTTG_25845</name>
</gene>
<feature type="region of interest" description="Disordered" evidence="1">
    <location>
        <begin position="470"/>
        <end position="502"/>
    </location>
</feature>
<evidence type="ECO:0000313" key="3">
    <source>
        <dbReference type="EnsemblFungi" id="PTTG_25845-t43_1-p1"/>
    </source>
</evidence>
<feature type="compositionally biased region" description="Basic and acidic residues" evidence="1">
    <location>
        <begin position="347"/>
        <end position="377"/>
    </location>
</feature>
<dbReference type="OrthoDB" id="2498893at2759"/>
<dbReference type="Proteomes" id="UP000005240">
    <property type="component" value="Unassembled WGS sequence"/>
</dbReference>